<accession>B0CFD5</accession>
<reference evidence="3 4" key="1">
    <citation type="journal article" date="2008" name="Proc. Natl. Acad. Sci. U.S.A.">
        <title>Niche adaptation and genome expansion in the chlorophyll d-producing cyanobacterium Acaryochloris marina.</title>
        <authorList>
            <person name="Swingley W.D."/>
            <person name="Chen M."/>
            <person name="Cheung P.C."/>
            <person name="Conrad A.L."/>
            <person name="Dejesa L.C."/>
            <person name="Hao J."/>
            <person name="Honchak B.M."/>
            <person name="Karbach L.E."/>
            <person name="Kurdoglu A."/>
            <person name="Lahiri S."/>
            <person name="Mastrian S.D."/>
            <person name="Miyashita H."/>
            <person name="Page L."/>
            <person name="Ramakrishna P."/>
            <person name="Satoh S."/>
            <person name="Sattley W.M."/>
            <person name="Shimada Y."/>
            <person name="Taylor H.L."/>
            <person name="Tomo T."/>
            <person name="Tsuchiya T."/>
            <person name="Wang Z.T."/>
            <person name="Raymond J."/>
            <person name="Mimuro M."/>
            <person name="Blankenship R.E."/>
            <person name="Touchman J.W."/>
        </authorList>
    </citation>
    <scope>NUCLEOTIDE SEQUENCE [LARGE SCALE GENOMIC DNA]</scope>
    <source>
        <strain evidence="4">MBIC 11017</strain>
    </source>
</reference>
<dbReference type="PANTHER" id="PTHR43308">
    <property type="entry name" value="OUTER MEMBRANE PROTEIN ALPHA-RELATED"/>
    <property type="match status" value="1"/>
</dbReference>
<organism evidence="3 4">
    <name type="scientific">Acaryochloris marina (strain MBIC 11017)</name>
    <dbReference type="NCBI Taxonomy" id="329726"/>
    <lineage>
        <taxon>Bacteria</taxon>
        <taxon>Bacillati</taxon>
        <taxon>Cyanobacteriota</taxon>
        <taxon>Cyanophyceae</taxon>
        <taxon>Acaryochloridales</taxon>
        <taxon>Acaryochloridaceae</taxon>
        <taxon>Acaryochloris</taxon>
    </lineage>
</organism>
<keyword evidence="1" id="KW-0732">Signal</keyword>
<dbReference type="RefSeq" id="WP_012161405.1">
    <property type="nucleotide sequence ID" value="NC_009925.1"/>
</dbReference>
<feature type="domain" description="SLH" evidence="2">
    <location>
        <begin position="99"/>
        <end position="159"/>
    </location>
</feature>
<feature type="domain" description="SLH" evidence="2">
    <location>
        <begin position="35"/>
        <end position="98"/>
    </location>
</feature>
<dbReference type="InterPro" id="IPR051465">
    <property type="entry name" value="Cell_Envelope_Struct_Comp"/>
</dbReference>
<gene>
    <name evidence="3" type="ordered locus">AM1_0778</name>
</gene>
<dbReference type="PROSITE" id="PS51272">
    <property type="entry name" value="SLH"/>
    <property type="match status" value="3"/>
</dbReference>
<evidence type="ECO:0000259" key="2">
    <source>
        <dbReference type="PROSITE" id="PS51272"/>
    </source>
</evidence>
<dbReference type="eggNOG" id="COG2948">
    <property type="taxonomic scope" value="Bacteria"/>
</dbReference>
<feature type="chain" id="PRO_5002746763" evidence="1">
    <location>
        <begin position="26"/>
        <end position="453"/>
    </location>
</feature>
<dbReference type="EMBL" id="CP000828">
    <property type="protein sequence ID" value="ABW25822.1"/>
    <property type="molecule type" value="Genomic_DNA"/>
</dbReference>
<evidence type="ECO:0000256" key="1">
    <source>
        <dbReference type="SAM" id="SignalP"/>
    </source>
</evidence>
<dbReference type="HOGENOM" id="CLU_031608_0_0_3"/>
<dbReference type="InterPro" id="IPR001119">
    <property type="entry name" value="SLH_dom"/>
</dbReference>
<dbReference type="PANTHER" id="PTHR43308:SF5">
    <property type="entry name" value="S-LAYER PROTEIN _ PEPTIDOGLYCAN ENDO-BETA-N-ACETYLGLUCOSAMINIDASE"/>
    <property type="match status" value="1"/>
</dbReference>
<name>B0CFD5_ACAM1</name>
<dbReference type="AlphaFoldDB" id="B0CFD5"/>
<sequence>MMTPSQQWKSSTAALLSLGLSSALASPFLVQSTVLAQTRFSDTTGHWAQSCIQSLAQRNIINGYPNGEFRPNAPVTRAEYAIMVVNAFPNAARSRSARSFTDVRSNFWAANAIRTASQTGFLTGYPSGEFRPAQQIPRTQVLVSLNNGLGYSPTGSINATLGNTYADASAIPNYARGAIASATQRQLVVNYPDVRYLNPNSRATRAEVAAFLCQTLKNPQQASLISGNYIAGSPAEGLQARTDIPVVYDVAKKVIVSPQETAPLNVKVTEDIKDNRGNTVIPRGSSILGELQPQGSGTQFVAREVVIDGNSYPLEASSGIITRTVSARDPNLLALARNAVLGAGAAAGLSTVIGDGTITAEKVLTGAAVGTAIETNRNRPWQSVARDSALGAAAAAGLSAVIGDRTITAEKILAGAASGATIGGVIDPALQEVIVIDSQTDLNLQLEHPFSLS</sequence>
<evidence type="ECO:0000313" key="4">
    <source>
        <dbReference type="Proteomes" id="UP000000268"/>
    </source>
</evidence>
<feature type="signal peptide" evidence="1">
    <location>
        <begin position="1"/>
        <end position="25"/>
    </location>
</feature>
<dbReference type="STRING" id="329726.AM1_0778"/>
<proteinExistence type="predicted"/>
<dbReference type="KEGG" id="amr:AM1_0778"/>
<feature type="domain" description="SLH" evidence="2">
    <location>
        <begin position="162"/>
        <end position="226"/>
    </location>
</feature>
<evidence type="ECO:0000313" key="3">
    <source>
        <dbReference type="EMBL" id="ABW25822.1"/>
    </source>
</evidence>
<dbReference type="Proteomes" id="UP000000268">
    <property type="component" value="Chromosome"/>
</dbReference>
<protein>
    <submittedName>
        <fullName evidence="3">S-layer region-like protein, putative</fullName>
    </submittedName>
</protein>
<dbReference type="Pfam" id="PF00395">
    <property type="entry name" value="SLH"/>
    <property type="match status" value="3"/>
</dbReference>
<keyword evidence="4" id="KW-1185">Reference proteome</keyword>